<evidence type="ECO:0000256" key="1">
    <source>
        <dbReference type="SAM" id="MobiDB-lite"/>
    </source>
</evidence>
<organism evidence="2 3">
    <name type="scientific">Hyalella azteca</name>
    <name type="common">Amphipod</name>
    <dbReference type="NCBI Taxonomy" id="294128"/>
    <lineage>
        <taxon>Eukaryota</taxon>
        <taxon>Metazoa</taxon>
        <taxon>Ecdysozoa</taxon>
        <taxon>Arthropoda</taxon>
        <taxon>Crustacea</taxon>
        <taxon>Multicrustacea</taxon>
        <taxon>Malacostraca</taxon>
        <taxon>Eumalacostraca</taxon>
        <taxon>Peracarida</taxon>
        <taxon>Amphipoda</taxon>
        <taxon>Senticaudata</taxon>
        <taxon>Talitrida</taxon>
        <taxon>Talitroidea</taxon>
        <taxon>Hyalellidae</taxon>
        <taxon>Hyalella</taxon>
    </lineage>
</organism>
<keyword evidence="2" id="KW-1185">Reference proteome</keyword>
<dbReference type="PANTHER" id="PTHR47456">
    <property type="entry name" value="PHD-TYPE DOMAIN-CONTAINING PROTEIN"/>
    <property type="match status" value="1"/>
</dbReference>
<dbReference type="RefSeq" id="XP_018027578.1">
    <property type="nucleotide sequence ID" value="XM_018172089.2"/>
</dbReference>
<accession>A0A8B7PN10</accession>
<dbReference type="AlphaFoldDB" id="A0A8B7PN10"/>
<dbReference type="OrthoDB" id="5984937at2759"/>
<dbReference type="InterPro" id="IPR029309">
    <property type="entry name" value="CaRF"/>
</dbReference>
<evidence type="ECO:0000313" key="3">
    <source>
        <dbReference type="RefSeq" id="XP_018027578.1"/>
    </source>
</evidence>
<gene>
    <name evidence="3" type="primary">LOC108682845</name>
</gene>
<proteinExistence type="predicted"/>
<dbReference type="Pfam" id="PF15299">
    <property type="entry name" value="ALS2CR8"/>
    <property type="match status" value="1"/>
</dbReference>
<dbReference type="GeneID" id="108682845"/>
<dbReference type="KEGG" id="hazt:108682845"/>
<dbReference type="GO" id="GO:0003700">
    <property type="term" value="F:DNA-binding transcription factor activity"/>
    <property type="evidence" value="ECO:0007669"/>
    <property type="project" value="InterPro"/>
</dbReference>
<reference evidence="3" key="1">
    <citation type="submission" date="2025-08" db="UniProtKB">
        <authorList>
            <consortium name="RefSeq"/>
        </authorList>
    </citation>
    <scope>IDENTIFICATION</scope>
    <source>
        <tissue evidence="3">Whole organism</tissue>
    </source>
</reference>
<protein>
    <submittedName>
        <fullName evidence="3">Calcium-responsive transcription factor-like</fullName>
    </submittedName>
</protein>
<dbReference type="OMA" id="ECISEYQ"/>
<feature type="region of interest" description="Disordered" evidence="1">
    <location>
        <begin position="189"/>
        <end position="230"/>
    </location>
</feature>
<evidence type="ECO:0000313" key="2">
    <source>
        <dbReference type="Proteomes" id="UP000694843"/>
    </source>
</evidence>
<feature type="compositionally biased region" description="Polar residues" evidence="1">
    <location>
        <begin position="200"/>
        <end position="214"/>
    </location>
</feature>
<sequence length="410" mass="47538">METRQLDSLELVRECISEYQQQTFTHFVTYNRSPMFGKEDFIPDVSKGRLHYWSHCGKMGVPIHYDGVPFVHVGRWSLVCHQGRDTGISRKIKYFEEKLRKSETSVSVQTLRKSSTKKVDCPAQIYVSHIIKYPQFRVPEKLLETNSLPTEQIRRVTKRKIRQRYICNRSSIVRLHRYYISLPAPDDHQGHPLVSRVPSDGSQTPRKIVSNPSTLDRRNVNKNRDKHRRTREPIDERVAQKLLELVNSGYSSTAIIRTELNKYVIKELFAGEQPPPAMFRRYNPTSRDILNALHRVKMERAKARRSVLHSMCEASIASIKESVSSLHNEDELARACQQLQDLAEQLRNNMAGSVSIHQVSCDETLNPYTLVTVIEEKQDIEEKGVHKEKEVFVSDAIERLTQKEDIEFLS</sequence>
<name>A0A8B7PN10_HYAAZ</name>
<dbReference type="Proteomes" id="UP000694843">
    <property type="component" value="Unplaced"/>
</dbReference>